<proteinExistence type="predicted"/>
<evidence type="ECO:0000259" key="1">
    <source>
        <dbReference type="PROSITE" id="PS51352"/>
    </source>
</evidence>
<dbReference type="Proteomes" id="UP000309133">
    <property type="component" value="Unassembled WGS sequence"/>
</dbReference>
<dbReference type="RefSeq" id="WP_136426463.1">
    <property type="nucleotide sequence ID" value="NZ_SSSM01000002.1"/>
</dbReference>
<dbReference type="InterPro" id="IPR036249">
    <property type="entry name" value="Thioredoxin-like_sf"/>
</dbReference>
<feature type="domain" description="Thioredoxin" evidence="1">
    <location>
        <begin position="13"/>
        <end position="142"/>
    </location>
</feature>
<dbReference type="AlphaFoldDB" id="A0A4S4FPT3"/>
<gene>
    <name evidence="2" type="ORF">E6C64_04555</name>
</gene>
<dbReference type="CDD" id="cd02947">
    <property type="entry name" value="TRX_family"/>
    <property type="match status" value="1"/>
</dbReference>
<name>A0A4S4FPT3_9MICO</name>
<dbReference type="Pfam" id="PF00085">
    <property type="entry name" value="Thioredoxin"/>
    <property type="match status" value="1"/>
</dbReference>
<reference evidence="2 3" key="1">
    <citation type="submission" date="2019-04" db="EMBL/GenBank/DDBJ databases">
        <authorList>
            <person name="Jiang L."/>
        </authorList>
    </citation>
    <scope>NUCLEOTIDE SEQUENCE [LARGE SCALE GENOMIC DNA]</scope>
    <source>
        <strain evidence="2 3">YIM 131853</strain>
    </source>
</reference>
<dbReference type="InterPro" id="IPR013766">
    <property type="entry name" value="Thioredoxin_domain"/>
</dbReference>
<accession>A0A4S4FPT3</accession>
<evidence type="ECO:0000313" key="2">
    <source>
        <dbReference type="EMBL" id="THG32298.1"/>
    </source>
</evidence>
<keyword evidence="3" id="KW-1185">Reference proteome</keyword>
<dbReference type="Gene3D" id="3.40.30.10">
    <property type="entry name" value="Glutaredoxin"/>
    <property type="match status" value="1"/>
</dbReference>
<comment type="caution">
    <text evidence="2">The sequence shown here is derived from an EMBL/GenBank/DDBJ whole genome shotgun (WGS) entry which is preliminary data.</text>
</comment>
<protein>
    <submittedName>
        <fullName evidence="2">Thioredoxin family protein</fullName>
    </submittedName>
</protein>
<sequence>MQLPLALAVLGGLIAISAAVGLLLKAASGRVRVGAADSRPLVHPDQLGVGIAFGSSATLVQFSTAFCAQCPATRRLLAELAGNDGVRHVEVDVTDDLALADRFAIRQTPTTLLLDGDGRQVARIGGPPRRAELEAQLALLAAAATATATPTRESR</sequence>
<evidence type="ECO:0000313" key="3">
    <source>
        <dbReference type="Proteomes" id="UP000309133"/>
    </source>
</evidence>
<dbReference type="PROSITE" id="PS51352">
    <property type="entry name" value="THIOREDOXIN_2"/>
    <property type="match status" value="1"/>
</dbReference>
<organism evidence="2 3">
    <name type="scientific">Naasia lichenicola</name>
    <dbReference type="NCBI Taxonomy" id="2565933"/>
    <lineage>
        <taxon>Bacteria</taxon>
        <taxon>Bacillati</taxon>
        <taxon>Actinomycetota</taxon>
        <taxon>Actinomycetes</taxon>
        <taxon>Micrococcales</taxon>
        <taxon>Microbacteriaceae</taxon>
        <taxon>Naasia</taxon>
    </lineage>
</organism>
<dbReference type="EMBL" id="SSSM01000002">
    <property type="protein sequence ID" value="THG32298.1"/>
    <property type="molecule type" value="Genomic_DNA"/>
</dbReference>
<dbReference type="SUPFAM" id="SSF52833">
    <property type="entry name" value="Thioredoxin-like"/>
    <property type="match status" value="1"/>
</dbReference>
<dbReference type="OrthoDB" id="1495530at2"/>